<protein>
    <submittedName>
        <fullName evidence="3">TAP-like protein</fullName>
    </submittedName>
</protein>
<dbReference type="EMBL" id="SLXQ01000002">
    <property type="protein sequence ID" value="TCP55277.1"/>
    <property type="molecule type" value="Genomic_DNA"/>
</dbReference>
<dbReference type="InterPro" id="IPR013595">
    <property type="entry name" value="Pept_S33_TAP-like_C"/>
</dbReference>
<evidence type="ECO:0000256" key="1">
    <source>
        <dbReference type="SAM" id="MobiDB-lite"/>
    </source>
</evidence>
<evidence type="ECO:0000313" key="3">
    <source>
        <dbReference type="EMBL" id="TCP55277.1"/>
    </source>
</evidence>
<dbReference type="Gene3D" id="3.40.50.1820">
    <property type="entry name" value="alpha/beta hydrolase"/>
    <property type="match status" value="1"/>
</dbReference>
<sequence>MPSRSTAHRVRGVLLSIGVLLLIGACTAGPSTRPAVVMQEQGDQDRQRERGPAKLPPLERPDSRISWSECTEEIKQRSTVTLAGDANYECAEVRGLLTSPDSPQDQGSSRIAVSKVGEGQTPLLVLNDVTGTPGTVYAAQLAERLPDELLKQFSLIGVDRRGTGESDAANCVPAATRAQLVEIDPAATDVTPVLDAAREAGKECALRLETQFSALETSHAIADLEAVREALGLRHLNAIARGEASRLLSLYATNHPDRTGRLVLDGAPDPGDDELAATEETAAGADAAFAAFAANCTGGDCPLGGDPQGALTELLDTLRGNETRTGQGVTMGPGTALYAVLVGLADRSRWPELATAVAEARGGNTGKLATFVEPMLAGSPTLPPGLDGALVNSCNDRMDRLAPNQITETAGDWANKYPVFGSLIAQRLAWCSPWQRRTEPLPTPDGANAPPILVLSTKADPITPERGTARAADRLRTAVRVEWQGAGHGAMGQSDCATEAATAFLTNGTVPNDGTPCPA</sequence>
<feature type="compositionally biased region" description="Basic and acidic residues" evidence="1">
    <location>
        <begin position="43"/>
        <end position="63"/>
    </location>
</feature>
<evidence type="ECO:0000313" key="4">
    <source>
        <dbReference type="Proteomes" id="UP000294911"/>
    </source>
</evidence>
<keyword evidence="4" id="KW-1185">Reference proteome</keyword>
<dbReference type="Proteomes" id="UP000294911">
    <property type="component" value="Unassembled WGS sequence"/>
</dbReference>
<dbReference type="OrthoDB" id="5166357at2"/>
<accession>A0A4R2QZY7</accession>
<feature type="region of interest" description="Disordered" evidence="1">
    <location>
        <begin position="35"/>
        <end position="64"/>
    </location>
</feature>
<dbReference type="Pfam" id="PF08386">
    <property type="entry name" value="Abhydrolase_4"/>
    <property type="match status" value="1"/>
</dbReference>
<dbReference type="PROSITE" id="PS51257">
    <property type="entry name" value="PROKAR_LIPOPROTEIN"/>
    <property type="match status" value="1"/>
</dbReference>
<dbReference type="InterPro" id="IPR029058">
    <property type="entry name" value="AB_hydrolase_fold"/>
</dbReference>
<name>A0A4R2QZY7_9PSEU</name>
<evidence type="ECO:0000259" key="2">
    <source>
        <dbReference type="Pfam" id="PF08386"/>
    </source>
</evidence>
<proteinExistence type="predicted"/>
<feature type="domain" description="Peptidase S33 tripeptidyl aminopeptidase-like C-terminal" evidence="2">
    <location>
        <begin position="417"/>
        <end position="517"/>
    </location>
</feature>
<dbReference type="RefSeq" id="WP_132876615.1">
    <property type="nucleotide sequence ID" value="NZ_SLXQ01000002.1"/>
</dbReference>
<gene>
    <name evidence="3" type="ORF">EV191_102489</name>
</gene>
<organism evidence="3 4">
    <name type="scientific">Tamaricihabitans halophyticus</name>
    <dbReference type="NCBI Taxonomy" id="1262583"/>
    <lineage>
        <taxon>Bacteria</taxon>
        <taxon>Bacillati</taxon>
        <taxon>Actinomycetota</taxon>
        <taxon>Actinomycetes</taxon>
        <taxon>Pseudonocardiales</taxon>
        <taxon>Pseudonocardiaceae</taxon>
        <taxon>Tamaricihabitans</taxon>
    </lineage>
</organism>
<reference evidence="3 4" key="1">
    <citation type="submission" date="2019-03" db="EMBL/GenBank/DDBJ databases">
        <title>Genomic Encyclopedia of Type Strains, Phase IV (KMG-IV): sequencing the most valuable type-strain genomes for metagenomic binning, comparative biology and taxonomic classification.</title>
        <authorList>
            <person name="Goeker M."/>
        </authorList>
    </citation>
    <scope>NUCLEOTIDE SEQUENCE [LARGE SCALE GENOMIC DNA]</scope>
    <source>
        <strain evidence="3 4">DSM 45765</strain>
    </source>
</reference>
<comment type="caution">
    <text evidence="3">The sequence shown here is derived from an EMBL/GenBank/DDBJ whole genome shotgun (WGS) entry which is preliminary data.</text>
</comment>
<dbReference type="AlphaFoldDB" id="A0A4R2QZY7"/>
<dbReference type="SUPFAM" id="SSF53474">
    <property type="entry name" value="alpha/beta-Hydrolases"/>
    <property type="match status" value="1"/>
</dbReference>